<keyword evidence="8" id="KW-1185">Reference proteome</keyword>
<evidence type="ECO:0000256" key="2">
    <source>
        <dbReference type="ARBA" id="ARBA00022475"/>
    </source>
</evidence>
<protein>
    <submittedName>
        <fullName evidence="7">Threonine/homoserine/homoserine lactone efflux protein</fullName>
    </submittedName>
</protein>
<evidence type="ECO:0000256" key="3">
    <source>
        <dbReference type="ARBA" id="ARBA00022692"/>
    </source>
</evidence>
<keyword evidence="4 6" id="KW-1133">Transmembrane helix</keyword>
<proteinExistence type="predicted"/>
<evidence type="ECO:0000256" key="6">
    <source>
        <dbReference type="SAM" id="Phobius"/>
    </source>
</evidence>
<keyword evidence="5 6" id="KW-0472">Membrane</keyword>
<evidence type="ECO:0000256" key="4">
    <source>
        <dbReference type="ARBA" id="ARBA00022989"/>
    </source>
</evidence>
<dbReference type="GO" id="GO:0005886">
    <property type="term" value="C:plasma membrane"/>
    <property type="evidence" value="ECO:0007669"/>
    <property type="project" value="UniProtKB-SubCell"/>
</dbReference>
<evidence type="ECO:0000256" key="1">
    <source>
        <dbReference type="ARBA" id="ARBA00004651"/>
    </source>
</evidence>
<feature type="transmembrane region" description="Helical" evidence="6">
    <location>
        <begin position="6"/>
        <end position="28"/>
    </location>
</feature>
<dbReference type="EMBL" id="QQBC01000006">
    <property type="protein sequence ID" value="RDI65551.1"/>
    <property type="molecule type" value="Genomic_DNA"/>
</dbReference>
<evidence type="ECO:0000256" key="5">
    <source>
        <dbReference type="ARBA" id="ARBA00023136"/>
    </source>
</evidence>
<dbReference type="PANTHER" id="PTHR30086">
    <property type="entry name" value="ARGININE EXPORTER PROTEIN ARGO"/>
    <property type="match status" value="1"/>
</dbReference>
<dbReference type="GO" id="GO:0015171">
    <property type="term" value="F:amino acid transmembrane transporter activity"/>
    <property type="evidence" value="ECO:0007669"/>
    <property type="project" value="TreeGrafter"/>
</dbReference>
<sequence length="207" mass="22199">MTWSSYLAYLVFVVLVVIAPGPDTVVVLKNALAGGQRGGLMSTFGITVGNVVQGTAVALGLGALIVRSQPVFITLRWVGALYLAYLGIQALLSARRGEYAGLDETGARVGSWRRWREGFLSNITNPKVLALYLSVLPQFLHPGVTTMWDALLLAYTVSALGGLWLVALVFLVRRIRPALQRRKVRRSLDAATGTALIGFGAALGFQG</sequence>
<dbReference type="Pfam" id="PF01810">
    <property type="entry name" value="LysE"/>
    <property type="match status" value="1"/>
</dbReference>
<keyword evidence="2" id="KW-1003">Cell membrane</keyword>
<dbReference type="InterPro" id="IPR001123">
    <property type="entry name" value="LeuE-type"/>
</dbReference>
<reference evidence="7 8" key="1">
    <citation type="submission" date="2018-07" db="EMBL/GenBank/DDBJ databases">
        <title>Genomic Encyclopedia of Type Strains, Phase IV (KMG-IV): sequencing the most valuable type-strain genomes for metagenomic binning, comparative biology and taxonomic classification.</title>
        <authorList>
            <person name="Goeker M."/>
        </authorList>
    </citation>
    <scope>NUCLEOTIDE SEQUENCE [LARGE SCALE GENOMIC DNA]</scope>
    <source>
        <strain evidence="7 8">DSM 44290</strain>
    </source>
</reference>
<feature type="transmembrane region" description="Helical" evidence="6">
    <location>
        <begin position="71"/>
        <end position="92"/>
    </location>
</feature>
<accession>A0A370I5Z6</accession>
<keyword evidence="3 6" id="KW-0812">Transmembrane</keyword>
<dbReference type="AlphaFoldDB" id="A0A370I5Z6"/>
<evidence type="ECO:0000313" key="8">
    <source>
        <dbReference type="Proteomes" id="UP000254869"/>
    </source>
</evidence>
<feature type="transmembrane region" description="Helical" evidence="6">
    <location>
        <begin position="152"/>
        <end position="172"/>
    </location>
</feature>
<comment type="subcellular location">
    <subcellularLocation>
        <location evidence="1">Cell membrane</location>
        <topology evidence="1">Multi-pass membrane protein</topology>
    </subcellularLocation>
</comment>
<dbReference type="PANTHER" id="PTHR30086:SF20">
    <property type="entry name" value="ARGININE EXPORTER PROTEIN ARGO-RELATED"/>
    <property type="match status" value="1"/>
</dbReference>
<evidence type="ECO:0000313" key="7">
    <source>
        <dbReference type="EMBL" id="RDI65551.1"/>
    </source>
</evidence>
<name>A0A370I5Z6_9NOCA</name>
<dbReference type="RefSeq" id="WP_067995294.1">
    <property type="nucleotide sequence ID" value="NZ_QQBC01000006.1"/>
</dbReference>
<dbReference type="PIRSF" id="PIRSF006324">
    <property type="entry name" value="LeuE"/>
    <property type="match status" value="1"/>
</dbReference>
<feature type="transmembrane region" description="Helical" evidence="6">
    <location>
        <begin position="40"/>
        <end position="65"/>
    </location>
</feature>
<organism evidence="7 8">
    <name type="scientific">Nocardia pseudobrasiliensis</name>
    <dbReference type="NCBI Taxonomy" id="45979"/>
    <lineage>
        <taxon>Bacteria</taxon>
        <taxon>Bacillati</taxon>
        <taxon>Actinomycetota</taxon>
        <taxon>Actinomycetes</taxon>
        <taxon>Mycobacteriales</taxon>
        <taxon>Nocardiaceae</taxon>
        <taxon>Nocardia</taxon>
    </lineage>
</organism>
<comment type="caution">
    <text evidence="7">The sequence shown here is derived from an EMBL/GenBank/DDBJ whole genome shotgun (WGS) entry which is preliminary data.</text>
</comment>
<gene>
    <name evidence="7" type="ORF">DFR76_106423</name>
</gene>
<dbReference type="Proteomes" id="UP000254869">
    <property type="component" value="Unassembled WGS sequence"/>
</dbReference>